<dbReference type="AlphaFoldDB" id="A0AA43QLX1"/>
<protein>
    <submittedName>
        <fullName evidence="2">Uncharacterized protein</fullName>
    </submittedName>
</protein>
<feature type="compositionally biased region" description="Polar residues" evidence="1">
    <location>
        <begin position="240"/>
        <end position="253"/>
    </location>
</feature>
<proteinExistence type="predicted"/>
<accession>A0AA43QLX1</accession>
<evidence type="ECO:0000313" key="3">
    <source>
        <dbReference type="Proteomes" id="UP001161017"/>
    </source>
</evidence>
<comment type="caution">
    <text evidence="2">The sequence shown here is derived from an EMBL/GenBank/DDBJ whole genome shotgun (WGS) entry which is preliminary data.</text>
</comment>
<feature type="region of interest" description="Disordered" evidence="1">
    <location>
        <begin position="1"/>
        <end position="494"/>
    </location>
</feature>
<feature type="compositionally biased region" description="Low complexity" evidence="1">
    <location>
        <begin position="269"/>
        <end position="294"/>
    </location>
</feature>
<dbReference type="EMBL" id="JAPUFD010000008">
    <property type="protein sequence ID" value="MDI1488886.1"/>
    <property type="molecule type" value="Genomic_DNA"/>
</dbReference>
<feature type="compositionally biased region" description="Basic residues" evidence="1">
    <location>
        <begin position="342"/>
        <end position="356"/>
    </location>
</feature>
<feature type="compositionally biased region" description="Polar residues" evidence="1">
    <location>
        <begin position="152"/>
        <end position="174"/>
    </location>
</feature>
<feature type="compositionally biased region" description="Polar residues" evidence="1">
    <location>
        <begin position="188"/>
        <end position="200"/>
    </location>
</feature>
<reference evidence="2" key="1">
    <citation type="journal article" date="2023" name="Genome Biol. Evol.">
        <title>First Whole Genome Sequence and Flow Cytometry Genome Size Data for the Lichen-Forming Fungus Ramalina farinacea (Ascomycota).</title>
        <authorList>
            <person name="Llewellyn T."/>
            <person name="Mian S."/>
            <person name="Hill R."/>
            <person name="Leitch I.J."/>
            <person name="Gaya E."/>
        </authorList>
    </citation>
    <scope>NUCLEOTIDE SEQUENCE</scope>
    <source>
        <strain evidence="2">LIQ254RAFAR</strain>
    </source>
</reference>
<feature type="compositionally biased region" description="Polar residues" evidence="1">
    <location>
        <begin position="122"/>
        <end position="138"/>
    </location>
</feature>
<evidence type="ECO:0000256" key="1">
    <source>
        <dbReference type="SAM" id="MobiDB-lite"/>
    </source>
</evidence>
<name>A0AA43QLX1_9LECA</name>
<keyword evidence="3" id="KW-1185">Reference proteome</keyword>
<organism evidence="2 3">
    <name type="scientific">Ramalina farinacea</name>
    <dbReference type="NCBI Taxonomy" id="258253"/>
    <lineage>
        <taxon>Eukaryota</taxon>
        <taxon>Fungi</taxon>
        <taxon>Dikarya</taxon>
        <taxon>Ascomycota</taxon>
        <taxon>Pezizomycotina</taxon>
        <taxon>Lecanoromycetes</taxon>
        <taxon>OSLEUM clade</taxon>
        <taxon>Lecanoromycetidae</taxon>
        <taxon>Lecanorales</taxon>
        <taxon>Lecanorineae</taxon>
        <taxon>Ramalinaceae</taxon>
        <taxon>Ramalina</taxon>
    </lineage>
</organism>
<dbReference type="Proteomes" id="UP001161017">
    <property type="component" value="Unassembled WGS sequence"/>
</dbReference>
<feature type="compositionally biased region" description="Acidic residues" evidence="1">
    <location>
        <begin position="201"/>
        <end position="224"/>
    </location>
</feature>
<evidence type="ECO:0000313" key="2">
    <source>
        <dbReference type="EMBL" id="MDI1488886.1"/>
    </source>
</evidence>
<gene>
    <name evidence="2" type="ORF">OHK93_008163</name>
</gene>
<sequence>MPRPRQPKLIHTVPLNAPSGKPTPASLAQKPASRPSPQSSKSGTNASDDTDGLVRRDRRRNKGTDGSADRYLMSGALDLDADVRPTSQHIQVKIPKPGQNTGRKRSQEPPKNASKHVLPTKTAATSQEPSFVPSSQPQDSHEAPNRGALQTIKASNRSNNSSKVHGTPLAQSSFLGGLQFKRRVRQPSLLTLAQPQPDTNNDLEGDDLEGDDLEGDDLEGDESLEDFRPDDESTPMVKSMAQSDELTVSQQETSSSRKRKRPSPDILVPASQSQPQLISSASSSVESDSSLDLLNAQGEDAEEPTLPRLRQTKPASPEIYEETLAPPQSSSSPEKPKEQPKKMSKKSKPPKKKGARAQRDGSESPAPSPRSSTPDPQAAPVRHNKIPVQPLTTARLQNLLPRRRTRAKPADAFDIPSSSDVELDTTHLAEDEDELSFHTAGKRRRKDSRIGTASRAKAGTTKKNTKMLLGGKRPSKTYARQSLVEPGSEDDEIGVEEDSAFQVSGEGHQVLPKFDAKAQAEMERMAKKFKEVDEYALDFEDMTGSNSSQMKDAR</sequence>
<feature type="compositionally biased region" description="Polar residues" evidence="1">
    <location>
        <begin position="35"/>
        <end position="47"/>
    </location>
</feature>